<dbReference type="OrthoDB" id="327939at2"/>
<dbReference type="PANTHER" id="PTHR36974">
    <property type="entry name" value="MEMBRANE PROTEIN-RELATED"/>
    <property type="match status" value="1"/>
</dbReference>
<dbReference type="HOGENOM" id="CLU_128738_4_0_0"/>
<dbReference type="AlphaFoldDB" id="E8V734"/>
<feature type="transmembrane region" description="Helical" evidence="5">
    <location>
        <begin position="37"/>
        <end position="60"/>
    </location>
</feature>
<protein>
    <recommendedName>
        <fullName evidence="6">Methylamine utilisation protein MauE domain-containing protein</fullName>
    </recommendedName>
</protein>
<evidence type="ECO:0000256" key="2">
    <source>
        <dbReference type="ARBA" id="ARBA00022692"/>
    </source>
</evidence>
<evidence type="ECO:0000313" key="7">
    <source>
        <dbReference type="EMBL" id="ADV81674.1"/>
    </source>
</evidence>
<dbReference type="Pfam" id="PF07291">
    <property type="entry name" value="MauE"/>
    <property type="match status" value="1"/>
</dbReference>
<sequence>MSRLKIAGLYLQALLYVFAGINHLWHPQPYLGVMPPYFAGPAFWVAFTGYCEIAGGLGLFLHRTRSLSAWSIAAMLLGYFTVHIHMLVHQADLYPTIPVWGLWARLAFQPVLIAWALLYSGSIDADGAKPVGRHPAESDKSQKS</sequence>
<reference evidence="7 8" key="1">
    <citation type="journal article" date="2012" name="Stand. Genomic Sci.">
        <title>Complete genome sequence of Terriglobus saanensis type strain SP1PR4(T), an Acidobacteria from tundra soil.</title>
        <authorList>
            <person name="Rawat S.R."/>
            <person name="Mannisto M.K."/>
            <person name="Starovoytov V."/>
            <person name="Goodwin L."/>
            <person name="Nolan M."/>
            <person name="Hauser L."/>
            <person name="Land M."/>
            <person name="Davenport K.W."/>
            <person name="Woyke T."/>
            <person name="Haggblom M.M."/>
        </authorList>
    </citation>
    <scope>NUCLEOTIDE SEQUENCE</scope>
    <source>
        <strain evidence="8">ATCC BAA-1853 / DSM 23119 / SP1PR4</strain>
    </source>
</reference>
<proteinExistence type="predicted"/>
<dbReference type="EMBL" id="CP002467">
    <property type="protein sequence ID" value="ADV81674.1"/>
    <property type="molecule type" value="Genomic_DNA"/>
</dbReference>
<dbReference type="KEGG" id="tsa:AciPR4_0841"/>
<keyword evidence="4 5" id="KW-0472">Membrane</keyword>
<evidence type="ECO:0000256" key="1">
    <source>
        <dbReference type="ARBA" id="ARBA00004141"/>
    </source>
</evidence>
<evidence type="ECO:0000259" key="6">
    <source>
        <dbReference type="Pfam" id="PF07291"/>
    </source>
</evidence>
<dbReference type="Proteomes" id="UP000006844">
    <property type="component" value="Chromosome"/>
</dbReference>
<feature type="transmembrane region" description="Helical" evidence="5">
    <location>
        <begin position="67"/>
        <end position="88"/>
    </location>
</feature>
<evidence type="ECO:0000313" key="8">
    <source>
        <dbReference type="Proteomes" id="UP000006844"/>
    </source>
</evidence>
<organism evidence="7 8">
    <name type="scientific">Terriglobus saanensis (strain ATCC BAA-1853 / DSM 23119 / SP1PR4)</name>
    <dbReference type="NCBI Taxonomy" id="401053"/>
    <lineage>
        <taxon>Bacteria</taxon>
        <taxon>Pseudomonadati</taxon>
        <taxon>Acidobacteriota</taxon>
        <taxon>Terriglobia</taxon>
        <taxon>Terriglobales</taxon>
        <taxon>Acidobacteriaceae</taxon>
        <taxon>Terriglobus</taxon>
    </lineage>
</organism>
<accession>E8V734</accession>
<feature type="transmembrane region" description="Helical" evidence="5">
    <location>
        <begin position="7"/>
        <end position="25"/>
    </location>
</feature>
<evidence type="ECO:0000256" key="4">
    <source>
        <dbReference type="ARBA" id="ARBA00023136"/>
    </source>
</evidence>
<evidence type="ECO:0000256" key="5">
    <source>
        <dbReference type="SAM" id="Phobius"/>
    </source>
</evidence>
<comment type="subcellular location">
    <subcellularLocation>
        <location evidence="1">Membrane</location>
        <topology evidence="1">Multi-pass membrane protein</topology>
    </subcellularLocation>
</comment>
<dbReference type="InterPro" id="IPR009908">
    <property type="entry name" value="Methylamine_util_MauE"/>
</dbReference>
<keyword evidence="2 5" id="KW-0812">Transmembrane</keyword>
<dbReference type="PANTHER" id="PTHR36974:SF1">
    <property type="entry name" value="DOXX FAMILY MEMBRANE PROTEIN"/>
    <property type="match status" value="1"/>
</dbReference>
<keyword evidence="8" id="KW-1185">Reference proteome</keyword>
<gene>
    <name evidence="7" type="ordered locus">AciPR4_0841</name>
</gene>
<dbReference type="RefSeq" id="WP_013567407.1">
    <property type="nucleotide sequence ID" value="NC_014963.1"/>
</dbReference>
<dbReference type="eggNOG" id="COG4270">
    <property type="taxonomic scope" value="Bacteria"/>
</dbReference>
<feature type="transmembrane region" description="Helical" evidence="5">
    <location>
        <begin position="100"/>
        <end position="119"/>
    </location>
</feature>
<evidence type="ECO:0000256" key="3">
    <source>
        <dbReference type="ARBA" id="ARBA00022989"/>
    </source>
</evidence>
<keyword evidence="3 5" id="KW-1133">Transmembrane helix</keyword>
<name>E8V734_TERSS</name>
<feature type="domain" description="Methylamine utilisation protein MauE" evidence="6">
    <location>
        <begin position="6"/>
        <end position="89"/>
    </location>
</feature>